<dbReference type="PROSITE" id="PS51372">
    <property type="entry name" value="PRD_2"/>
    <property type="match status" value="1"/>
</dbReference>
<evidence type="ECO:0000259" key="4">
    <source>
        <dbReference type="PROSITE" id="PS51094"/>
    </source>
</evidence>
<proteinExistence type="predicted"/>
<evidence type="ECO:0000256" key="2">
    <source>
        <dbReference type="ARBA" id="ARBA00023015"/>
    </source>
</evidence>
<evidence type="ECO:0000313" key="7">
    <source>
        <dbReference type="Proteomes" id="UP000823904"/>
    </source>
</evidence>
<dbReference type="Pfam" id="PF00359">
    <property type="entry name" value="PTS_EIIA_2"/>
    <property type="match status" value="1"/>
</dbReference>
<evidence type="ECO:0000256" key="1">
    <source>
        <dbReference type="ARBA" id="ARBA00022737"/>
    </source>
</evidence>
<dbReference type="Gene3D" id="1.10.10.10">
    <property type="entry name" value="Winged helix-like DNA-binding domain superfamily/Winged helix DNA-binding domain"/>
    <property type="match status" value="2"/>
</dbReference>
<keyword evidence="2" id="KW-0805">Transcription regulation</keyword>
<reference evidence="6" key="2">
    <citation type="submission" date="2021-04" db="EMBL/GenBank/DDBJ databases">
        <authorList>
            <person name="Gilroy R."/>
        </authorList>
    </citation>
    <scope>NUCLEOTIDE SEQUENCE</scope>
    <source>
        <strain evidence="6">ChiSjej3B21-8574</strain>
    </source>
</reference>
<dbReference type="Gene3D" id="3.40.50.2300">
    <property type="match status" value="1"/>
</dbReference>
<accession>A0A9D2PIH9</accession>
<dbReference type="InterPro" id="IPR013196">
    <property type="entry name" value="HTH_11"/>
</dbReference>
<keyword evidence="1" id="KW-0677">Repeat</keyword>
<name>A0A9D2PIH9_9FIRM</name>
<keyword evidence="3" id="KW-0804">Transcription</keyword>
<dbReference type="PROSITE" id="PS51094">
    <property type="entry name" value="PTS_EIIA_TYPE_2"/>
    <property type="match status" value="1"/>
</dbReference>
<dbReference type="AlphaFoldDB" id="A0A9D2PIH9"/>
<dbReference type="Gene3D" id="3.40.930.10">
    <property type="entry name" value="Mannitol-specific EII, Chain A"/>
    <property type="match status" value="1"/>
</dbReference>
<dbReference type="Proteomes" id="UP000823904">
    <property type="component" value="Unassembled WGS sequence"/>
</dbReference>
<comment type="caution">
    <text evidence="6">The sequence shown here is derived from an EMBL/GenBank/DDBJ whole genome shotgun (WGS) entry which is preliminary data.</text>
</comment>
<feature type="domain" description="PRD" evidence="5">
    <location>
        <begin position="288"/>
        <end position="393"/>
    </location>
</feature>
<dbReference type="CDD" id="cd05568">
    <property type="entry name" value="PTS_IIB_bgl_like"/>
    <property type="match status" value="1"/>
</dbReference>
<protein>
    <submittedName>
        <fullName evidence="6">PTS sugar transporter subunit IIA</fullName>
    </submittedName>
</protein>
<dbReference type="SUPFAM" id="SSF46785">
    <property type="entry name" value="Winged helix' DNA-binding domain"/>
    <property type="match status" value="1"/>
</dbReference>
<feature type="domain" description="PTS EIIA type-2" evidence="4">
    <location>
        <begin position="537"/>
        <end position="678"/>
    </location>
</feature>
<dbReference type="InterPro" id="IPR016152">
    <property type="entry name" value="PTrfase/Anion_transptr"/>
</dbReference>
<dbReference type="InterPro" id="IPR011608">
    <property type="entry name" value="PRD"/>
</dbReference>
<dbReference type="InterPro" id="IPR002178">
    <property type="entry name" value="PTS_EIIA_type-2_dom"/>
</dbReference>
<keyword evidence="6" id="KW-0813">Transport</keyword>
<dbReference type="SUPFAM" id="SSF63520">
    <property type="entry name" value="PTS-regulatory domain, PRD"/>
    <property type="match status" value="1"/>
</dbReference>
<dbReference type="InterPro" id="IPR036634">
    <property type="entry name" value="PRD_sf"/>
</dbReference>
<dbReference type="InterPro" id="IPR036390">
    <property type="entry name" value="WH_DNA-bd_sf"/>
</dbReference>
<dbReference type="PANTHER" id="PTHR30185">
    <property type="entry name" value="CRYPTIC BETA-GLUCOSIDE BGL OPERON ANTITERMINATOR"/>
    <property type="match status" value="1"/>
</dbReference>
<gene>
    <name evidence="6" type="ORF">H9754_06660</name>
</gene>
<sequence length="680" mass="79727">MKKRSTEILQRLIKNQSKKYSISKLAKDYHVTQRTLRNDLAEINDFLEDLHMPEIYFDKDGILEIKPDFDRSLVEEKLYEMDMYSYKMSSDERRTFILISLLQNKTYSSMQKLAEELYVSRITILSDFENIKEYLEEFEITLVSDAGKGIAIRCGKEKKIELLIELFRKIAINIKNDGFFQRLVLKKMKIRHSFSEIFTYLQEYTNINNIIFIDDVLYDIVIYLFSEFNLETEDPKDRAIDSKTRLSGMDYMMVYVGYMVDCPVTENMLSRFRNYLEKNQLKSFVKTIDEMELYKVITHFLLEIDREMSLDLTTDSMLVDSLLIHIKNMKDWGDYEVELPKEQNIAVNYDRLEEAVEKYSDILERFLSYELSDNMKKSIVIHICVSLIRNRRYAPKLSVAIVCPGSMATGKYLEAQIKNYFDFHVIGVIAANEVLQKLEETEPVDFIISTVPIQTQDYRVLVVRPFLTMEDMNLIQKASFECQQRRGIQPESGRKSLMSQLDAMMKNQGVSNGLRQQIEKVIIEYEPQDEKKSAISELLKRSFIVKDETEMDWRTAMRRAAKILEDEYYIGPEYIEESICHVEEYGDYIIIGEGIALAHAGKEYGVYKDGLSLLVSKRGIVFSDGETRVHLLFCFSSKGEKEYLELMKEIVTIGKTKKRMDELLDMNEDQIYEELSTIKE</sequence>
<evidence type="ECO:0000256" key="3">
    <source>
        <dbReference type="ARBA" id="ARBA00023163"/>
    </source>
</evidence>
<dbReference type="InterPro" id="IPR036388">
    <property type="entry name" value="WH-like_DNA-bd_sf"/>
</dbReference>
<dbReference type="InterPro" id="IPR050661">
    <property type="entry name" value="BglG_antiterminators"/>
</dbReference>
<dbReference type="SUPFAM" id="SSF55804">
    <property type="entry name" value="Phoshotransferase/anion transport protein"/>
    <property type="match status" value="1"/>
</dbReference>
<evidence type="ECO:0000313" key="6">
    <source>
        <dbReference type="EMBL" id="HJC50243.1"/>
    </source>
</evidence>
<evidence type="ECO:0000259" key="5">
    <source>
        <dbReference type="PROSITE" id="PS51372"/>
    </source>
</evidence>
<keyword evidence="6" id="KW-0762">Sugar transport</keyword>
<organism evidence="6 7">
    <name type="scientific">Candidatus Anaerostipes avistercoris</name>
    <dbReference type="NCBI Taxonomy" id="2838462"/>
    <lineage>
        <taxon>Bacteria</taxon>
        <taxon>Bacillati</taxon>
        <taxon>Bacillota</taxon>
        <taxon>Clostridia</taxon>
        <taxon>Lachnospirales</taxon>
        <taxon>Lachnospiraceae</taxon>
        <taxon>Anaerostipes</taxon>
    </lineage>
</organism>
<dbReference type="Pfam" id="PF08279">
    <property type="entry name" value="HTH_11"/>
    <property type="match status" value="2"/>
</dbReference>
<dbReference type="GO" id="GO:0006355">
    <property type="term" value="P:regulation of DNA-templated transcription"/>
    <property type="evidence" value="ECO:0007669"/>
    <property type="project" value="InterPro"/>
</dbReference>
<dbReference type="EMBL" id="DWWD01000026">
    <property type="protein sequence ID" value="HJC50243.1"/>
    <property type="molecule type" value="Genomic_DNA"/>
</dbReference>
<dbReference type="PANTHER" id="PTHR30185:SF18">
    <property type="entry name" value="TRANSCRIPTIONAL REGULATOR MTLR"/>
    <property type="match status" value="1"/>
</dbReference>
<reference evidence="6" key="1">
    <citation type="journal article" date="2021" name="PeerJ">
        <title>Extensive microbial diversity within the chicken gut microbiome revealed by metagenomics and culture.</title>
        <authorList>
            <person name="Gilroy R."/>
            <person name="Ravi A."/>
            <person name="Getino M."/>
            <person name="Pursley I."/>
            <person name="Horton D.L."/>
            <person name="Alikhan N.F."/>
            <person name="Baker D."/>
            <person name="Gharbi K."/>
            <person name="Hall N."/>
            <person name="Watson M."/>
            <person name="Adriaenssens E.M."/>
            <person name="Foster-Nyarko E."/>
            <person name="Jarju S."/>
            <person name="Secka A."/>
            <person name="Antonio M."/>
            <person name="Oren A."/>
            <person name="Chaudhuri R.R."/>
            <person name="La Ragione R."/>
            <person name="Hildebrand F."/>
            <person name="Pallen M.J."/>
        </authorList>
    </citation>
    <scope>NUCLEOTIDE SEQUENCE</scope>
    <source>
        <strain evidence="6">ChiSjej3B21-8574</strain>
    </source>
</reference>